<dbReference type="PANTHER" id="PTHR48104:SF30">
    <property type="entry name" value="METACASPASE-1"/>
    <property type="match status" value="1"/>
</dbReference>
<reference evidence="3 4" key="1">
    <citation type="journal article" date="2018" name="Cell">
        <title>The Chara Genome: Secondary Complexity and Implications for Plant Terrestrialization.</title>
        <authorList>
            <person name="Nishiyama T."/>
            <person name="Sakayama H."/>
            <person name="Vries J.D."/>
            <person name="Buschmann H."/>
            <person name="Saint-Marcoux D."/>
            <person name="Ullrich K.K."/>
            <person name="Haas F.B."/>
            <person name="Vanderstraeten L."/>
            <person name="Becker D."/>
            <person name="Lang D."/>
            <person name="Vosolsobe S."/>
            <person name="Rombauts S."/>
            <person name="Wilhelmsson P.K.I."/>
            <person name="Janitza P."/>
            <person name="Kern R."/>
            <person name="Heyl A."/>
            <person name="Rumpler F."/>
            <person name="Villalobos L.I.A.C."/>
            <person name="Clay J.M."/>
            <person name="Skokan R."/>
            <person name="Toyoda A."/>
            <person name="Suzuki Y."/>
            <person name="Kagoshima H."/>
            <person name="Schijlen E."/>
            <person name="Tajeshwar N."/>
            <person name="Catarino B."/>
            <person name="Hetherington A.J."/>
            <person name="Saltykova A."/>
            <person name="Bonnot C."/>
            <person name="Breuninger H."/>
            <person name="Symeonidi A."/>
            <person name="Radhakrishnan G.V."/>
            <person name="Van Nieuwerburgh F."/>
            <person name="Deforce D."/>
            <person name="Chang C."/>
            <person name="Karol K.G."/>
            <person name="Hedrich R."/>
            <person name="Ulvskov P."/>
            <person name="Glockner G."/>
            <person name="Delwiche C.F."/>
            <person name="Petrasek J."/>
            <person name="Van de Peer Y."/>
            <person name="Friml J."/>
            <person name="Beilby M."/>
            <person name="Dolan L."/>
            <person name="Kohara Y."/>
            <person name="Sugano S."/>
            <person name="Fujiyama A."/>
            <person name="Delaux P.-M."/>
            <person name="Quint M."/>
            <person name="TheiBen G."/>
            <person name="Hagemann M."/>
            <person name="Harholt J."/>
            <person name="Dunand C."/>
            <person name="Zachgo S."/>
            <person name="Langdale J."/>
            <person name="Maumus F."/>
            <person name="Straeten D.V.D."/>
            <person name="Gould S.B."/>
            <person name="Rensing S.A."/>
        </authorList>
    </citation>
    <scope>NUCLEOTIDE SEQUENCE [LARGE SCALE GENOMIC DNA]</scope>
    <source>
        <strain evidence="3 4">S276</strain>
    </source>
</reference>
<dbReference type="Gene3D" id="3.40.50.12660">
    <property type="match status" value="1"/>
</dbReference>
<feature type="domain" description="Peptidase C14 caspase" evidence="2">
    <location>
        <begin position="3"/>
        <end position="145"/>
    </location>
</feature>
<dbReference type="Gramene" id="GBG73189">
    <property type="protein sequence ID" value="GBG73189"/>
    <property type="gene ID" value="CBR_g12907"/>
</dbReference>
<comment type="similarity">
    <text evidence="1">Belongs to the peptidase C14B family.</text>
</comment>
<dbReference type="GO" id="GO:0006508">
    <property type="term" value="P:proteolysis"/>
    <property type="evidence" value="ECO:0007669"/>
    <property type="project" value="InterPro"/>
</dbReference>
<gene>
    <name evidence="3" type="ORF">CBR_g12907</name>
</gene>
<protein>
    <recommendedName>
        <fullName evidence="2">Peptidase C14 caspase domain-containing protein</fullName>
    </recommendedName>
</protein>
<dbReference type="InterPro" id="IPR050452">
    <property type="entry name" value="Metacaspase"/>
</dbReference>
<dbReference type="GO" id="GO:0005737">
    <property type="term" value="C:cytoplasm"/>
    <property type="evidence" value="ECO:0007669"/>
    <property type="project" value="TreeGrafter"/>
</dbReference>
<dbReference type="PANTHER" id="PTHR48104">
    <property type="entry name" value="METACASPASE-4"/>
    <property type="match status" value="1"/>
</dbReference>
<comment type="caution">
    <text evidence="3">The sequence shown here is derived from an EMBL/GenBank/DDBJ whole genome shotgun (WGS) entry which is preliminary data.</text>
</comment>
<proteinExistence type="inferred from homology"/>
<dbReference type="Pfam" id="PF00656">
    <property type="entry name" value="Peptidase_C14"/>
    <property type="match status" value="1"/>
</dbReference>
<evidence type="ECO:0000313" key="4">
    <source>
        <dbReference type="Proteomes" id="UP000265515"/>
    </source>
</evidence>
<organism evidence="3 4">
    <name type="scientific">Chara braunii</name>
    <name type="common">Braun's stonewort</name>
    <dbReference type="NCBI Taxonomy" id="69332"/>
    <lineage>
        <taxon>Eukaryota</taxon>
        <taxon>Viridiplantae</taxon>
        <taxon>Streptophyta</taxon>
        <taxon>Charophyceae</taxon>
        <taxon>Charales</taxon>
        <taxon>Characeae</taxon>
        <taxon>Chara</taxon>
    </lineage>
</organism>
<dbReference type="GO" id="GO:0004197">
    <property type="term" value="F:cysteine-type endopeptidase activity"/>
    <property type="evidence" value="ECO:0007669"/>
    <property type="project" value="InterPro"/>
</dbReference>
<dbReference type="AlphaFoldDB" id="A0A388KT21"/>
<sequence length="885" mass="94739">MARRALLIGASYGDNSNLPTLHGAVNDVVQAKTALTTVYGFAEAEVCVLADGEVDASCVKACTTPPTKACILAALDWLVKGACAGDVLFFHFSGYGTRVPSASSCDSLDEALLPSDATVSDVCGFGNVVDHGVFSSKFACIPKGVTVVQVFDTAFKGAAKCALAGVQHSVLCHGLSTKVVSARGLDNVPWLTASRKLNAEGRFACMQFPLSDVCKALYYDLPSAWLACAEEETTWDVVVDCKPAGIFSHHLYSTVVSQHKNELQNQNVCILNSVMYALSLGGFKHKPEYVVAADSKKLATFLPPAPEKECPPGVTDLQKFAIACLKKEALCKTDEALIEQLATRVALLTTITTVERQCLSQRLVSLVNARGHWILREMLEVCAPVVACSPWIPCHPLVPCAPQCLPRPSCPPCPPAVEFPPCIPGLDSRQLYFITRVVSYAKSAVSACRIEELAKRIARCSGYGLTLAEQQTIVDELTCLIQEDGWALLRLLFASEPPADLKFPEKKVQCPPPCSPVCPSADCNTHLRKLVSLMGVEGYEIGLKFKNEYACLSVEQRNCHYQTLYVKGGMEAVTTAAAIAGDACYIDVLAAAVGEHVRCAAVSTACCPPLSSSYSTLSASLKCQLLQSVVSAAGPRGHEIVVRLADCALLLEDSEKKTLYVELVKLGGVSALAAGARLAADVALLKTVVAAGERVRLVRGEPPVDLCARREARRQREKQLLKEVIVIAGCAGYEFSVQLMQEGLTVACRKEIYSKLFAEGGVEAVAIAALVSEDEIMEGELEKAGVEHATFVQSPAAIMCLLSACCPLPVPPTGWECDYLLSAEERRVVSALCYLAREDCTVRSLATKLALEKKVLSAGDRKSLVAQIVSKTGCEGLDLVQSLCC</sequence>
<keyword evidence="4" id="KW-1185">Reference proteome</keyword>
<dbReference type="InterPro" id="IPR011600">
    <property type="entry name" value="Pept_C14_caspase"/>
</dbReference>
<dbReference type="OrthoDB" id="3223806at2759"/>
<dbReference type="EMBL" id="BFEA01000178">
    <property type="protein sequence ID" value="GBG73189.1"/>
    <property type="molecule type" value="Genomic_DNA"/>
</dbReference>
<evidence type="ECO:0000256" key="1">
    <source>
        <dbReference type="ARBA" id="ARBA00009005"/>
    </source>
</evidence>
<dbReference type="Proteomes" id="UP000265515">
    <property type="component" value="Unassembled WGS sequence"/>
</dbReference>
<name>A0A388KT21_CHABU</name>
<evidence type="ECO:0000259" key="2">
    <source>
        <dbReference type="Pfam" id="PF00656"/>
    </source>
</evidence>
<accession>A0A388KT21</accession>
<evidence type="ECO:0000313" key="3">
    <source>
        <dbReference type="EMBL" id="GBG73189.1"/>
    </source>
</evidence>